<feature type="region of interest" description="Disordered" evidence="1">
    <location>
        <begin position="1"/>
        <end position="28"/>
    </location>
</feature>
<dbReference type="STRING" id="754476.Q7A_2117"/>
<dbReference type="EMBL" id="CP003390">
    <property type="protein sequence ID" value="AFI84931.1"/>
    <property type="molecule type" value="Genomic_DNA"/>
</dbReference>
<dbReference type="AlphaFoldDB" id="I1XKL2"/>
<dbReference type="PATRIC" id="fig|754476.3.peg.2094"/>
<reference evidence="2 3" key="2">
    <citation type="journal article" date="2013" name="Int. J. Syst. Evol. Microbiol.">
        <title>Methylophaga nitratireducenticrescens sp. nov. and Methylophaga frappieri sp. nov., isolated from the biofilm of the methanol-fed denitrification system treating the seawater at the Montreal Biodome.</title>
        <authorList>
            <person name="Villeneuve C."/>
            <person name="Martineau C."/>
            <person name="Mauffrey F."/>
            <person name="Villemur R."/>
        </authorList>
    </citation>
    <scope>NUCLEOTIDE SEQUENCE [LARGE SCALE GENOMIC DNA]</scope>
    <source>
        <strain evidence="2 3">JAM1</strain>
    </source>
</reference>
<reference evidence="2 3" key="1">
    <citation type="journal article" date="2012" name="J. Bacteriol.">
        <title>Complete genome sequences of Methylophaga sp. strain JAM1 and Methylophaga sp. strain JAM7.</title>
        <authorList>
            <person name="Villeneuve C."/>
            <person name="Martineau C."/>
            <person name="Mauffrey F."/>
            <person name="Villemur R."/>
        </authorList>
    </citation>
    <scope>NUCLEOTIDE SEQUENCE [LARGE SCALE GENOMIC DNA]</scope>
    <source>
        <strain evidence="2 3">JAM1</strain>
    </source>
</reference>
<dbReference type="RefSeq" id="WP_014707299.1">
    <property type="nucleotide sequence ID" value="NC_017857.3"/>
</dbReference>
<accession>I1XKL2</accession>
<feature type="compositionally biased region" description="Basic and acidic residues" evidence="1">
    <location>
        <begin position="86"/>
        <end position="95"/>
    </location>
</feature>
<dbReference type="KEGG" id="mej:Q7A_2117"/>
<proteinExistence type="predicted"/>
<evidence type="ECO:0000313" key="3">
    <source>
        <dbReference type="Proteomes" id="UP000009144"/>
    </source>
</evidence>
<dbReference type="HOGENOM" id="CLU_2046951_0_0_6"/>
<feature type="region of interest" description="Disordered" evidence="1">
    <location>
        <begin position="85"/>
        <end position="120"/>
    </location>
</feature>
<sequence>MSNPISVDMRSFTASSASTGDSKSSGQSLDAKIAALKQKLVDLFDDLKQTVQEATPESAKKAKMIQMQIQVTQAQIMQLEAMKQQKIQDEQREQQQTDAANKQATVQTESTIGQNINSFI</sequence>
<protein>
    <submittedName>
        <fullName evidence="2">Uncharacterized protein</fullName>
    </submittedName>
</protein>
<feature type="compositionally biased region" description="Low complexity" evidence="1">
    <location>
        <begin position="13"/>
        <end position="28"/>
    </location>
</feature>
<gene>
    <name evidence="2" type="ordered locus">Q7A_2117</name>
</gene>
<name>I1XKL2_METNJ</name>
<feature type="compositionally biased region" description="Polar residues" evidence="1">
    <location>
        <begin position="97"/>
        <end position="120"/>
    </location>
</feature>
<organism evidence="2 3">
    <name type="scientific">Methylophaga nitratireducenticrescens</name>
    <dbReference type="NCBI Taxonomy" id="754476"/>
    <lineage>
        <taxon>Bacteria</taxon>
        <taxon>Pseudomonadati</taxon>
        <taxon>Pseudomonadota</taxon>
        <taxon>Gammaproteobacteria</taxon>
        <taxon>Thiotrichales</taxon>
        <taxon>Piscirickettsiaceae</taxon>
        <taxon>Methylophaga</taxon>
    </lineage>
</organism>
<evidence type="ECO:0000313" key="2">
    <source>
        <dbReference type="EMBL" id="AFI84931.1"/>
    </source>
</evidence>
<dbReference type="OrthoDB" id="9984817at2"/>
<dbReference type="Proteomes" id="UP000009144">
    <property type="component" value="Chromosome"/>
</dbReference>
<evidence type="ECO:0000256" key="1">
    <source>
        <dbReference type="SAM" id="MobiDB-lite"/>
    </source>
</evidence>
<keyword evidence="3" id="KW-1185">Reference proteome</keyword>